<dbReference type="PATRIC" id="fig|47500.8.peg.4026"/>
<dbReference type="STRING" id="47500.AF333_03665"/>
<keyword evidence="3" id="KW-1185">Reference proteome</keyword>
<sequence>MSKQIRVFDRYMDKTHLTITEEEVLFHSEQLGALDWSRDLVKTDKGYFVREQKNAEGATVNYYHISQTTAEQILQNEDKREIYNLLKESTSYQTLQ</sequence>
<name>A0A0D1XA22_ANEMI</name>
<evidence type="ECO:0000313" key="4">
    <source>
        <dbReference type="Proteomes" id="UP000182836"/>
    </source>
</evidence>
<evidence type="ECO:0000313" key="2">
    <source>
        <dbReference type="EMBL" id="SDJ13294.1"/>
    </source>
</evidence>
<evidence type="ECO:0000313" key="1">
    <source>
        <dbReference type="EMBL" id="KON94714.1"/>
    </source>
</evidence>
<dbReference type="GeneID" id="42304304"/>
<organism evidence="1 3">
    <name type="scientific">Aneurinibacillus migulanus</name>
    <name type="common">Bacillus migulanus</name>
    <dbReference type="NCBI Taxonomy" id="47500"/>
    <lineage>
        <taxon>Bacteria</taxon>
        <taxon>Bacillati</taxon>
        <taxon>Bacillota</taxon>
        <taxon>Bacilli</taxon>
        <taxon>Bacillales</taxon>
        <taxon>Paenibacillaceae</taxon>
        <taxon>Aneurinibacillus group</taxon>
        <taxon>Aneurinibacillus</taxon>
    </lineage>
</organism>
<reference evidence="2 4" key="2">
    <citation type="submission" date="2016-10" db="EMBL/GenBank/DDBJ databases">
        <authorList>
            <person name="de Groot N.N."/>
        </authorList>
    </citation>
    <scope>NUCLEOTIDE SEQUENCE [LARGE SCALE GENOMIC DNA]</scope>
    <source>
        <strain evidence="2 4">DSM 2895</strain>
    </source>
</reference>
<gene>
    <name evidence="1" type="ORF">AF333_03665</name>
    <name evidence="2" type="ORF">SAMN04487909_11299</name>
</gene>
<protein>
    <submittedName>
        <fullName evidence="1">Uncharacterized protein</fullName>
    </submittedName>
</protein>
<dbReference type="RefSeq" id="WP_043068474.1">
    <property type="nucleotide sequence ID" value="NZ_BJOA01000173.1"/>
</dbReference>
<dbReference type="EMBL" id="LGUG01000004">
    <property type="protein sequence ID" value="KON94714.1"/>
    <property type="molecule type" value="Genomic_DNA"/>
</dbReference>
<dbReference type="AlphaFoldDB" id="A0A0D1XA22"/>
<accession>A0A0D1XA22</accession>
<proteinExistence type="predicted"/>
<evidence type="ECO:0000313" key="3">
    <source>
        <dbReference type="Proteomes" id="UP000037269"/>
    </source>
</evidence>
<dbReference type="Proteomes" id="UP000182836">
    <property type="component" value="Unassembled WGS sequence"/>
</dbReference>
<dbReference type="OrthoDB" id="9874876at2"/>
<dbReference type="Proteomes" id="UP000037269">
    <property type="component" value="Unassembled WGS sequence"/>
</dbReference>
<reference evidence="1 3" key="1">
    <citation type="submission" date="2015-07" db="EMBL/GenBank/DDBJ databases">
        <title>Fjat-14205 dsm 2895.</title>
        <authorList>
            <person name="Liu B."/>
            <person name="Wang J."/>
            <person name="Zhu Y."/>
            <person name="Liu G."/>
            <person name="Chen Q."/>
            <person name="Chen Z."/>
            <person name="Lan J."/>
            <person name="Che J."/>
            <person name="Ge C."/>
            <person name="Shi H."/>
            <person name="Pan Z."/>
            <person name="Liu X."/>
        </authorList>
    </citation>
    <scope>NUCLEOTIDE SEQUENCE [LARGE SCALE GENOMIC DNA]</scope>
    <source>
        <strain evidence="1 3">DSM 2895</strain>
    </source>
</reference>
<dbReference type="EMBL" id="FNED01000012">
    <property type="protein sequence ID" value="SDJ13294.1"/>
    <property type="molecule type" value="Genomic_DNA"/>
</dbReference>